<feature type="transmembrane region" description="Helical" evidence="2">
    <location>
        <begin position="1082"/>
        <end position="1108"/>
    </location>
</feature>
<organism evidence="3 4">
    <name type="scientific">Canariomyces notabilis</name>
    <dbReference type="NCBI Taxonomy" id="2074819"/>
    <lineage>
        <taxon>Eukaryota</taxon>
        <taxon>Fungi</taxon>
        <taxon>Dikarya</taxon>
        <taxon>Ascomycota</taxon>
        <taxon>Pezizomycotina</taxon>
        <taxon>Sordariomycetes</taxon>
        <taxon>Sordariomycetidae</taxon>
        <taxon>Sordariales</taxon>
        <taxon>Chaetomiaceae</taxon>
        <taxon>Canariomyces</taxon>
    </lineage>
</organism>
<evidence type="ECO:0000313" key="4">
    <source>
        <dbReference type="Proteomes" id="UP001302812"/>
    </source>
</evidence>
<dbReference type="Proteomes" id="UP001302812">
    <property type="component" value="Unassembled WGS sequence"/>
</dbReference>
<dbReference type="PANTHER" id="PTHR37544">
    <property type="entry name" value="SPRAY-RELATED"/>
    <property type="match status" value="1"/>
</dbReference>
<dbReference type="PANTHER" id="PTHR37544:SF3">
    <property type="entry name" value="SPRAY"/>
    <property type="match status" value="1"/>
</dbReference>
<dbReference type="InterPro" id="IPR021840">
    <property type="entry name" value="DUF3433"/>
</dbReference>
<feature type="transmembrane region" description="Helical" evidence="2">
    <location>
        <begin position="58"/>
        <end position="78"/>
    </location>
</feature>
<dbReference type="RefSeq" id="XP_064674418.1">
    <property type="nucleotide sequence ID" value="XM_064819025.1"/>
</dbReference>
<feature type="transmembrane region" description="Helical" evidence="2">
    <location>
        <begin position="1051"/>
        <end position="1070"/>
    </location>
</feature>
<dbReference type="GeneID" id="89943151"/>
<evidence type="ECO:0000256" key="2">
    <source>
        <dbReference type="SAM" id="Phobius"/>
    </source>
</evidence>
<evidence type="ECO:0000256" key="1">
    <source>
        <dbReference type="SAM" id="MobiDB-lite"/>
    </source>
</evidence>
<evidence type="ECO:0000313" key="3">
    <source>
        <dbReference type="EMBL" id="KAK4116848.1"/>
    </source>
</evidence>
<feature type="transmembrane region" description="Helical" evidence="2">
    <location>
        <begin position="986"/>
        <end position="1019"/>
    </location>
</feature>
<protein>
    <recommendedName>
        <fullName evidence="5">Zonadhesin</fullName>
    </recommendedName>
</protein>
<gene>
    <name evidence="3" type="ORF">N656DRAFT_842237</name>
</gene>
<sequence length="1216" mass="127630">MQQPYVHPRDDRAAYEYTAQATEDRYEVALHGPQPGSKSPVWIKANNTPNYKPKPLRWQFITTVIVLLIIALALVIIAEKQMPGSDNSASILGLHPNATQPLRFARQVTVNTSESTVSGATTTVATALSTTPTLISSSNLPSSGVPSSGEEVVDLVQSTPLLTSTATMSLTASASSLVGSTGAPSTLRTAGSSDSTVSLPSGASVIPVSTSVSTFTTSITVSVTTETWSSEFTTVSTSFFTTVSTVSSTFTATVTTPLATAFPESTWSSDGSQGTIAPSTGFSDVVQTTTAAFAVPTTITGATTFTTIGTAFGTNTLTGVVIPSVGEVTITYYSTILPSTPDQPITQQPDPVGFTGVEVIGDDIVTFVHTEAPVVLVVPSEDAQTRVIEQQITTGVTEVGGSVVTQTVVITPSPGVFVPVVTLEGGVLTTVADMVGGQVGQPLTYTAVNNVGGTPVTQVVVTTPAGPPFQPITYTVVQDVGGTLVTDVVVTTPTGAPGQPITFTAVDIVGGTPVTQVLVTTPTGAPFQPVTLTVATNIGGTESVVTFTPPPTTLVETIDGTPVTIISNPPLTSFTTTIGGTPGKHTLVTTPTGTEPITLTFVSTSGATLSTFTSTIPPTTYTTTRSGISKTITSTPSPSTSLSTKHGTTRTFTSTSTPTLSATASNPPAPSATGTTRVFRWTEADIFVGTFLPPLLGVGLVIPLRIIDLNAKLYQPFQTLAGAAAGGGRSGAETLLMQYSGLMAFVTPVVTMLQGHPIPFLTTIMVGFASLMVPLATEAVGLKLHGQCYQNTASPTTCAPALGVSPVPAHALMGLMAAVIVLLVLVLLLMSRWTTGVFANPWNIAGIASLAGNPQVHIQQNSERAMRRAVATKQYGLGYFQNAATGREEYGIVLTDEAGRGLQDQDEARLREADSESELLEANEAVANGGSLSQHLPFMTLRLPWRISFVVFQLAVMVFVIVYHTYYRGGIRDNGRLWRFMNANTFGVRFVAAIVGVIIAFCWQSFFLSVSVMVPYTLMAQRTQPASRSILFTPSTNPFSGLYSAIKHRHLFLLNVSVAAILSEFLPVVLSNVPFNLAQTRTAATVCAALSVLFLGVMLSVLAWSFFVRYPPMPVDPRCIAGMLYYVSQSPLLLEEMEGVSVLDGKEREARVAQAGRRYFYGVLAGGSWRRLGVDCDAGPGPDVITAYQGAQGLVGEDPGLQSGERRTDGQLAIYD</sequence>
<keyword evidence="4" id="KW-1185">Reference proteome</keyword>
<name>A0AAN6TLW5_9PEZI</name>
<feature type="region of interest" description="Disordered" evidence="1">
    <location>
        <begin position="623"/>
        <end position="674"/>
    </location>
</feature>
<evidence type="ECO:0008006" key="5">
    <source>
        <dbReference type="Google" id="ProtNLM"/>
    </source>
</evidence>
<reference evidence="3" key="2">
    <citation type="submission" date="2023-05" db="EMBL/GenBank/DDBJ databases">
        <authorList>
            <consortium name="Lawrence Berkeley National Laboratory"/>
            <person name="Steindorff A."/>
            <person name="Hensen N."/>
            <person name="Bonometti L."/>
            <person name="Westerberg I."/>
            <person name="Brannstrom I.O."/>
            <person name="Guillou S."/>
            <person name="Cros-Aarteil S."/>
            <person name="Calhoun S."/>
            <person name="Haridas S."/>
            <person name="Kuo A."/>
            <person name="Mondo S."/>
            <person name="Pangilinan J."/>
            <person name="Riley R."/>
            <person name="Labutti K."/>
            <person name="Andreopoulos B."/>
            <person name="Lipzen A."/>
            <person name="Chen C."/>
            <person name="Yanf M."/>
            <person name="Daum C."/>
            <person name="Ng V."/>
            <person name="Clum A."/>
            <person name="Ohm R."/>
            <person name="Martin F."/>
            <person name="Silar P."/>
            <person name="Natvig D."/>
            <person name="Lalanne C."/>
            <person name="Gautier V."/>
            <person name="Ament-Velasquez S.L."/>
            <person name="Kruys A."/>
            <person name="Hutchinson M.I."/>
            <person name="Powell A.J."/>
            <person name="Barry K."/>
            <person name="Miller A.N."/>
            <person name="Grigoriev I.V."/>
            <person name="Debuchy R."/>
            <person name="Gladieux P."/>
            <person name="Thoren M.H."/>
            <person name="Johannesson H."/>
        </authorList>
    </citation>
    <scope>NUCLEOTIDE SEQUENCE</scope>
    <source>
        <strain evidence="3">CBS 508.74</strain>
    </source>
</reference>
<feature type="transmembrane region" description="Helical" evidence="2">
    <location>
        <begin position="947"/>
        <end position="966"/>
    </location>
</feature>
<comment type="caution">
    <text evidence="3">The sequence shown here is derived from an EMBL/GenBank/DDBJ whole genome shotgun (WGS) entry which is preliminary data.</text>
</comment>
<dbReference type="AlphaFoldDB" id="A0AAN6TLW5"/>
<reference evidence="3" key="1">
    <citation type="journal article" date="2023" name="Mol. Phylogenet. Evol.">
        <title>Genome-scale phylogeny and comparative genomics of the fungal order Sordariales.</title>
        <authorList>
            <person name="Hensen N."/>
            <person name="Bonometti L."/>
            <person name="Westerberg I."/>
            <person name="Brannstrom I.O."/>
            <person name="Guillou S."/>
            <person name="Cros-Aarteil S."/>
            <person name="Calhoun S."/>
            <person name="Haridas S."/>
            <person name="Kuo A."/>
            <person name="Mondo S."/>
            <person name="Pangilinan J."/>
            <person name="Riley R."/>
            <person name="LaButti K."/>
            <person name="Andreopoulos B."/>
            <person name="Lipzen A."/>
            <person name="Chen C."/>
            <person name="Yan M."/>
            <person name="Daum C."/>
            <person name="Ng V."/>
            <person name="Clum A."/>
            <person name="Steindorff A."/>
            <person name="Ohm R.A."/>
            <person name="Martin F."/>
            <person name="Silar P."/>
            <person name="Natvig D.O."/>
            <person name="Lalanne C."/>
            <person name="Gautier V."/>
            <person name="Ament-Velasquez S.L."/>
            <person name="Kruys A."/>
            <person name="Hutchinson M.I."/>
            <person name="Powell A.J."/>
            <person name="Barry K."/>
            <person name="Miller A.N."/>
            <person name="Grigoriev I.V."/>
            <person name="Debuchy R."/>
            <person name="Gladieux P."/>
            <person name="Hiltunen Thoren M."/>
            <person name="Johannesson H."/>
        </authorList>
    </citation>
    <scope>NUCLEOTIDE SEQUENCE</scope>
    <source>
        <strain evidence="3">CBS 508.74</strain>
    </source>
</reference>
<feature type="transmembrane region" description="Helical" evidence="2">
    <location>
        <begin position="760"/>
        <end position="777"/>
    </location>
</feature>
<keyword evidence="2" id="KW-0472">Membrane</keyword>
<keyword evidence="2" id="KW-1133">Transmembrane helix</keyword>
<dbReference type="Pfam" id="PF11915">
    <property type="entry name" value="DUF3433"/>
    <property type="match status" value="2"/>
</dbReference>
<keyword evidence="2" id="KW-0812">Transmembrane</keyword>
<dbReference type="EMBL" id="MU853333">
    <property type="protein sequence ID" value="KAK4116848.1"/>
    <property type="molecule type" value="Genomic_DNA"/>
</dbReference>
<proteinExistence type="predicted"/>
<accession>A0AAN6TLW5</accession>
<feature type="transmembrane region" description="Helical" evidence="2">
    <location>
        <begin position="809"/>
        <end position="830"/>
    </location>
</feature>